<dbReference type="AlphaFoldDB" id="A0A1S2M4H0"/>
<sequence>MKKIAVFCGSRTGHDPKYMEAAKQLGKKLAEAKIDLVYGGSMVGCMGAVADAVMEGGGEVIGVIPKKLAKIEVAHQNLTKLHIVETMHERKAMMADLADGFIALPGGSGTMEEWFEVLTWAQIGYHKKPCSLLNINDYYTPLISFFDHMIEQGFVNKEHKQLIIVENEIDKLINILKQF</sequence>
<evidence type="ECO:0000313" key="3">
    <source>
        <dbReference type="EMBL" id="OIJ18140.1"/>
    </source>
</evidence>
<keyword evidence="5" id="KW-1185">Reference proteome</keyword>
<evidence type="ECO:0000256" key="1">
    <source>
        <dbReference type="ARBA" id="ARBA00006763"/>
    </source>
</evidence>
<dbReference type="SUPFAM" id="SSF102405">
    <property type="entry name" value="MCP/YpsA-like"/>
    <property type="match status" value="1"/>
</dbReference>
<protein>
    <recommendedName>
        <fullName evidence="2">Cytokinin riboside 5'-monophosphate phosphoribohydrolase</fullName>
        <ecNumber evidence="2">3.2.2.n1</ecNumber>
    </recommendedName>
</protein>
<dbReference type="OrthoDB" id="9801098at2"/>
<evidence type="ECO:0000313" key="4">
    <source>
        <dbReference type="EMBL" id="OIJ19619.1"/>
    </source>
</evidence>
<dbReference type="RefSeq" id="WP_071389757.1">
    <property type="nucleotide sequence ID" value="NZ_MLQS01000017.1"/>
</dbReference>
<accession>A0A1S2M4H0</accession>
<dbReference type="InterPro" id="IPR031100">
    <property type="entry name" value="LOG_fam"/>
</dbReference>
<proteinExistence type="inferred from homology"/>
<dbReference type="EMBL" id="MLQS01000030">
    <property type="protein sequence ID" value="OIJ18140.1"/>
    <property type="molecule type" value="Genomic_DNA"/>
</dbReference>
<comment type="similarity">
    <text evidence="1 2">Belongs to the LOG family.</text>
</comment>
<dbReference type="PANTHER" id="PTHR31223">
    <property type="entry name" value="LOG FAMILY PROTEIN YJL055W"/>
    <property type="match status" value="1"/>
</dbReference>
<dbReference type="PANTHER" id="PTHR31223:SF70">
    <property type="entry name" value="LOG FAMILY PROTEIN YJL055W"/>
    <property type="match status" value="1"/>
</dbReference>
<evidence type="ECO:0000313" key="5">
    <source>
        <dbReference type="Proteomes" id="UP000180057"/>
    </source>
</evidence>
<dbReference type="GO" id="GO:0009691">
    <property type="term" value="P:cytokinin biosynthetic process"/>
    <property type="evidence" value="ECO:0007669"/>
    <property type="project" value="UniProtKB-UniRule"/>
</dbReference>
<dbReference type="Proteomes" id="UP000180057">
    <property type="component" value="Unassembled WGS sequence"/>
</dbReference>
<keyword evidence="2" id="KW-0378">Hydrolase</keyword>
<dbReference type="EMBL" id="MLQS01000017">
    <property type="protein sequence ID" value="OIJ19619.1"/>
    <property type="molecule type" value="Genomic_DNA"/>
</dbReference>
<dbReference type="GO" id="GO:0005829">
    <property type="term" value="C:cytosol"/>
    <property type="evidence" value="ECO:0007669"/>
    <property type="project" value="TreeGrafter"/>
</dbReference>
<name>A0A1S2M4H0_9BACI</name>
<evidence type="ECO:0000256" key="2">
    <source>
        <dbReference type="RuleBase" id="RU363015"/>
    </source>
</evidence>
<gene>
    <name evidence="4" type="ORF">BKP45_11125</name>
    <name evidence="3" type="ORF">BKP45_16840</name>
</gene>
<keyword evidence="2" id="KW-0203">Cytokinin biosynthesis</keyword>
<organism evidence="4 5">
    <name type="scientific">Anaerobacillus alkalidiazotrophicus</name>
    <dbReference type="NCBI Taxonomy" id="472963"/>
    <lineage>
        <taxon>Bacteria</taxon>
        <taxon>Bacillati</taxon>
        <taxon>Bacillota</taxon>
        <taxon>Bacilli</taxon>
        <taxon>Bacillales</taxon>
        <taxon>Bacillaceae</taxon>
        <taxon>Anaerobacillus</taxon>
    </lineage>
</organism>
<dbReference type="GO" id="GO:0016799">
    <property type="term" value="F:hydrolase activity, hydrolyzing N-glycosyl compounds"/>
    <property type="evidence" value="ECO:0007669"/>
    <property type="project" value="TreeGrafter"/>
</dbReference>
<dbReference type="NCBIfam" id="TIGR00730">
    <property type="entry name" value="Rossman fold protein, TIGR00730 family"/>
    <property type="match status" value="1"/>
</dbReference>
<dbReference type="FunFam" id="3.40.50.450:FF:000012">
    <property type="entry name" value="LOG family protein YvdD"/>
    <property type="match status" value="1"/>
</dbReference>
<dbReference type="InterPro" id="IPR005269">
    <property type="entry name" value="LOG"/>
</dbReference>
<comment type="caution">
    <text evidence="4">The sequence shown here is derived from an EMBL/GenBank/DDBJ whole genome shotgun (WGS) entry which is preliminary data.</text>
</comment>
<reference evidence="4 5" key="1">
    <citation type="submission" date="2016-10" db="EMBL/GenBank/DDBJ databases">
        <title>Draft genome sequences of four alkaliphilic bacteria belonging to the Anaerobacillus genus.</title>
        <authorList>
            <person name="Bassil N.M."/>
            <person name="Lloyd J.R."/>
        </authorList>
    </citation>
    <scope>NUCLEOTIDE SEQUENCE [LARGE SCALE GENOMIC DNA]</scope>
    <source>
        <strain evidence="4 5">DSM 22531</strain>
    </source>
</reference>
<dbReference type="Gene3D" id="3.40.50.450">
    <property type="match status" value="1"/>
</dbReference>
<dbReference type="STRING" id="472963.BKP45_11125"/>
<dbReference type="EC" id="3.2.2.n1" evidence="2"/>
<dbReference type="Pfam" id="PF03641">
    <property type="entry name" value="Lysine_decarbox"/>
    <property type="match status" value="1"/>
</dbReference>